<dbReference type="Proteomes" id="UP000007089">
    <property type="component" value="Chromosome"/>
</dbReference>
<evidence type="ECO:0000313" key="4">
    <source>
        <dbReference type="Proteomes" id="UP000007089"/>
    </source>
</evidence>
<proteinExistence type="predicted"/>
<accession>B8J9Y5</accession>
<dbReference type="PANTHER" id="PTHR39328:SF1">
    <property type="entry name" value="BLL2871 PROTEIN"/>
    <property type="match status" value="1"/>
</dbReference>
<dbReference type="AlphaFoldDB" id="B8J9Y5"/>
<dbReference type="SUPFAM" id="SSF56235">
    <property type="entry name" value="N-terminal nucleophile aminohydrolases (Ntn hydrolases)"/>
    <property type="match status" value="1"/>
</dbReference>
<feature type="repeat" description="TPR" evidence="1">
    <location>
        <begin position="270"/>
        <end position="303"/>
    </location>
</feature>
<dbReference type="NCBIfam" id="NF047558">
    <property type="entry name" value="TPR_END_plus"/>
    <property type="match status" value="1"/>
</dbReference>
<evidence type="ECO:0000313" key="3">
    <source>
        <dbReference type="EMBL" id="ACL63688.1"/>
    </source>
</evidence>
<gene>
    <name evidence="3" type="ordered locus">A2cp1_0329</name>
</gene>
<dbReference type="PANTHER" id="PTHR39328">
    <property type="entry name" value="BLL2871 PROTEIN"/>
    <property type="match status" value="1"/>
</dbReference>
<dbReference type="KEGG" id="acp:A2cp1_0329"/>
<sequence length="327" mass="33863">MSHPPACRLVLALACALAAGAARGGTPREPVATFSIAGRDPTTGELGVAVASRFFAVGTVVPWARAGVGAVATQAFCNTSYGPRGLDLLAKGATPAEALEILLRSDPERDLRQVGIVSAGGASVTYTGKGTNAWAGGRSGPDYAIQGNILTGEAVVAAMERAFVAGKGSLADRLYAALAAGDAAGGDSRGRQSAALLVVKEGAGYGGFDDREIDVRVDDHPRPFEELKRLLDYAQMNAAWNEGWTAFRRKQFPAALAAQERAAARAPGNGEVLYDLAVIRLAAGQRPGALEALRRALEANPKLAAQARTDADLAALRGDAGFEKLVR</sequence>
<keyword evidence="2" id="KW-0732">Signal</keyword>
<keyword evidence="4" id="KW-1185">Reference proteome</keyword>
<evidence type="ECO:0000256" key="1">
    <source>
        <dbReference type="PROSITE-ProRule" id="PRU00339"/>
    </source>
</evidence>
<dbReference type="Gene3D" id="1.25.40.10">
    <property type="entry name" value="Tetratricopeptide repeat domain"/>
    <property type="match status" value="1"/>
</dbReference>
<dbReference type="SUPFAM" id="SSF48452">
    <property type="entry name" value="TPR-like"/>
    <property type="match status" value="1"/>
</dbReference>
<evidence type="ECO:0000256" key="2">
    <source>
        <dbReference type="SAM" id="SignalP"/>
    </source>
</evidence>
<dbReference type="HOGENOM" id="CLU_068244_0_0_7"/>
<dbReference type="PROSITE" id="PS50005">
    <property type="entry name" value="TPR"/>
    <property type="match status" value="1"/>
</dbReference>
<dbReference type="InterPro" id="IPR011990">
    <property type="entry name" value="TPR-like_helical_dom_sf"/>
</dbReference>
<dbReference type="Pfam" id="PF06267">
    <property type="entry name" value="DUF1028"/>
    <property type="match status" value="1"/>
</dbReference>
<dbReference type="Pfam" id="PF14559">
    <property type="entry name" value="TPR_19"/>
    <property type="match status" value="1"/>
</dbReference>
<dbReference type="InterPro" id="IPR019734">
    <property type="entry name" value="TPR_rpt"/>
</dbReference>
<protein>
    <submittedName>
        <fullName evidence="3">Uncharacterized protein</fullName>
    </submittedName>
</protein>
<dbReference type="RefSeq" id="WP_012631744.1">
    <property type="nucleotide sequence ID" value="NC_011891.1"/>
</dbReference>
<dbReference type="EMBL" id="CP001359">
    <property type="protein sequence ID" value="ACL63688.1"/>
    <property type="molecule type" value="Genomic_DNA"/>
</dbReference>
<name>B8J9Y5_ANAD2</name>
<feature type="chain" id="PRO_5002872444" evidence="2">
    <location>
        <begin position="22"/>
        <end position="327"/>
    </location>
</feature>
<dbReference type="InterPro" id="IPR010430">
    <property type="entry name" value="DUF1028"/>
</dbReference>
<organism evidence="3 4">
    <name type="scientific">Anaeromyxobacter dehalogenans (strain ATCC BAA-258 / DSM 21875 / 2CP-1)</name>
    <dbReference type="NCBI Taxonomy" id="455488"/>
    <lineage>
        <taxon>Bacteria</taxon>
        <taxon>Pseudomonadati</taxon>
        <taxon>Myxococcota</taxon>
        <taxon>Myxococcia</taxon>
        <taxon>Myxococcales</taxon>
        <taxon>Cystobacterineae</taxon>
        <taxon>Anaeromyxobacteraceae</taxon>
        <taxon>Anaeromyxobacter</taxon>
    </lineage>
</organism>
<dbReference type="Gene3D" id="3.60.20.10">
    <property type="entry name" value="Glutamine Phosphoribosylpyrophosphate, subunit 1, domain 1"/>
    <property type="match status" value="1"/>
</dbReference>
<keyword evidence="1" id="KW-0802">TPR repeat</keyword>
<feature type="signal peptide" evidence="2">
    <location>
        <begin position="1"/>
        <end position="21"/>
    </location>
</feature>
<reference evidence="3" key="1">
    <citation type="submission" date="2009-01" db="EMBL/GenBank/DDBJ databases">
        <title>Complete sequence of Anaeromyxobacter dehalogenans 2CP-1.</title>
        <authorList>
            <consortium name="US DOE Joint Genome Institute"/>
            <person name="Lucas S."/>
            <person name="Copeland A."/>
            <person name="Lapidus A."/>
            <person name="Glavina del Rio T."/>
            <person name="Dalin E."/>
            <person name="Tice H."/>
            <person name="Bruce D."/>
            <person name="Goodwin L."/>
            <person name="Pitluck S."/>
            <person name="Saunders E."/>
            <person name="Brettin T."/>
            <person name="Detter J.C."/>
            <person name="Han C."/>
            <person name="Larimer F."/>
            <person name="Land M."/>
            <person name="Hauser L."/>
            <person name="Kyrpides N."/>
            <person name="Ovchinnikova G."/>
            <person name="Beliaev A.S."/>
            <person name="Richardson P."/>
        </authorList>
    </citation>
    <scope>NUCLEOTIDE SEQUENCE</scope>
    <source>
        <strain evidence="3">2CP-1</strain>
    </source>
</reference>
<dbReference type="InterPro" id="IPR029055">
    <property type="entry name" value="Ntn_hydrolases_N"/>
</dbReference>